<name>A0A3E2TNH1_9FIRM</name>
<sequence length="449" mass="49377">MKKIRIGGGAGFAGDRVDAAVILIEKGNLDYIIFECLAERTIGLAKQEMLKDPTKGYSRLLEYRMSQVLKPAKEHGVKIITNMGAVNPHAAVMKVMEIAEEQGITGLKFAAVTGDSIDDSIEQYYDEEILEFKGKVADWKDQIVSANVYMGAEGIIEALRNGADVIITGRVADPTLTLAPLRYEYGWTPDDADKMGQCVLAGHLLECGGQVTGGYYADPGYKEVPDLDNLGFPLVEFDEDGSFIITKAEGTGGIVCVDTCKEQMLYEIHNPKAYLTPDCIADFSAVKFTQEGENRVRAKGATSHGLTENLKVNVCYRDSFITDCEISYGGCNALERAKLAGDMFVKRLDRLGISYNEVRVDYIGYNSLYKDKLAEYISEGRWGEIRLHVAVRTQDRENAVRVSNEGDSIYTNGPTGGGGATMRISEIISVFSFFVPRNAVQTDVSYKEV</sequence>
<dbReference type="Pfam" id="PF07287">
    <property type="entry name" value="AtuA"/>
    <property type="match status" value="1"/>
</dbReference>
<comment type="caution">
    <text evidence="2">The sequence shown here is derived from an EMBL/GenBank/DDBJ whole genome shotgun (WGS) entry which is preliminary data.</text>
</comment>
<dbReference type="RefSeq" id="WP_117528615.1">
    <property type="nucleotide sequence ID" value="NZ_JAQDKA010000008.1"/>
</dbReference>
<dbReference type="InterPro" id="IPR010839">
    <property type="entry name" value="AtuA_N"/>
</dbReference>
<protein>
    <submittedName>
        <fullName evidence="2">DUF1446 domain-containing protein</fullName>
    </submittedName>
</protein>
<reference evidence="2 3" key="1">
    <citation type="submission" date="2018-08" db="EMBL/GenBank/DDBJ databases">
        <title>A genome reference for cultivated species of the human gut microbiota.</title>
        <authorList>
            <person name="Zou Y."/>
            <person name="Xue W."/>
            <person name="Luo G."/>
        </authorList>
    </citation>
    <scope>NUCLEOTIDE SEQUENCE [LARGE SCALE GENOMIC DNA]</scope>
    <source>
        <strain evidence="2 3">AF45-17</strain>
    </source>
</reference>
<dbReference type="EMBL" id="QVEP01000026">
    <property type="protein sequence ID" value="RGB79007.1"/>
    <property type="molecule type" value="Genomic_DNA"/>
</dbReference>
<evidence type="ECO:0000313" key="2">
    <source>
        <dbReference type="EMBL" id="RGB79007.1"/>
    </source>
</evidence>
<dbReference type="AlphaFoldDB" id="A0A3E2TNH1"/>
<evidence type="ECO:0000313" key="3">
    <source>
        <dbReference type="Proteomes" id="UP000260773"/>
    </source>
</evidence>
<evidence type="ECO:0000259" key="1">
    <source>
        <dbReference type="Pfam" id="PF07287"/>
    </source>
</evidence>
<accession>A0A3E2TNH1</accession>
<proteinExistence type="predicted"/>
<organism evidence="2 3">
    <name type="scientific">Coprococcus catus</name>
    <dbReference type="NCBI Taxonomy" id="116085"/>
    <lineage>
        <taxon>Bacteria</taxon>
        <taxon>Bacillati</taxon>
        <taxon>Bacillota</taxon>
        <taxon>Clostridia</taxon>
        <taxon>Lachnospirales</taxon>
        <taxon>Lachnospiraceae</taxon>
        <taxon>Coprococcus</taxon>
    </lineage>
</organism>
<dbReference type="PANTHER" id="PTHR47472:SF1">
    <property type="entry name" value="DUF1446-DOMAIN-CONTAINING PROTEIN"/>
    <property type="match status" value="1"/>
</dbReference>
<dbReference type="PANTHER" id="PTHR47472">
    <property type="entry name" value="PROPIONYL-COA CARBOXYLASE"/>
    <property type="match status" value="1"/>
</dbReference>
<dbReference type="Proteomes" id="UP000260773">
    <property type="component" value="Unassembled WGS sequence"/>
</dbReference>
<gene>
    <name evidence="2" type="ORF">DW070_10810</name>
</gene>
<feature type="domain" description="Acyclic terpene utilisation N-terminal" evidence="1">
    <location>
        <begin position="4"/>
        <end position="445"/>
    </location>
</feature>